<feature type="transmembrane region" description="Helical" evidence="1">
    <location>
        <begin position="52"/>
        <end position="71"/>
    </location>
</feature>
<proteinExistence type="predicted"/>
<feature type="transmembrane region" description="Helical" evidence="1">
    <location>
        <begin position="20"/>
        <end position="40"/>
    </location>
</feature>
<accession>A0A645CR79</accession>
<keyword evidence="1" id="KW-0472">Membrane</keyword>
<name>A0A645CR79_9ZZZZ</name>
<gene>
    <name evidence="3" type="ORF">SDC9_126639</name>
</gene>
<reference evidence="3" key="1">
    <citation type="submission" date="2019-08" db="EMBL/GenBank/DDBJ databases">
        <authorList>
            <person name="Kucharzyk K."/>
            <person name="Murdoch R.W."/>
            <person name="Higgins S."/>
            <person name="Loffler F."/>
        </authorList>
    </citation>
    <scope>NUCLEOTIDE SEQUENCE</scope>
</reference>
<evidence type="ECO:0000256" key="1">
    <source>
        <dbReference type="SAM" id="Phobius"/>
    </source>
</evidence>
<sequence length="102" mass="10687">MLCIFLPSTIEETANAPAIQIFYVVILGVLSSAAAYCAWAKALSLAKNVSSVSNYMFVTPFLTSILAMAIAGESVEASTAIGGIFIFAGLVLFTFAGKLKVK</sequence>
<dbReference type="AlphaFoldDB" id="A0A645CR79"/>
<feature type="domain" description="EamA" evidence="2">
    <location>
        <begin position="5"/>
        <end position="94"/>
    </location>
</feature>
<keyword evidence="1" id="KW-0812">Transmembrane</keyword>
<dbReference type="Pfam" id="PF00892">
    <property type="entry name" value="EamA"/>
    <property type="match status" value="1"/>
</dbReference>
<evidence type="ECO:0000313" key="3">
    <source>
        <dbReference type="EMBL" id="MPM79600.1"/>
    </source>
</evidence>
<keyword evidence="1" id="KW-1133">Transmembrane helix</keyword>
<organism evidence="3">
    <name type="scientific">bioreactor metagenome</name>
    <dbReference type="NCBI Taxonomy" id="1076179"/>
    <lineage>
        <taxon>unclassified sequences</taxon>
        <taxon>metagenomes</taxon>
        <taxon>ecological metagenomes</taxon>
    </lineage>
</organism>
<comment type="caution">
    <text evidence="3">The sequence shown here is derived from an EMBL/GenBank/DDBJ whole genome shotgun (WGS) entry which is preliminary data.</text>
</comment>
<feature type="transmembrane region" description="Helical" evidence="1">
    <location>
        <begin position="77"/>
        <end position="96"/>
    </location>
</feature>
<evidence type="ECO:0000259" key="2">
    <source>
        <dbReference type="Pfam" id="PF00892"/>
    </source>
</evidence>
<dbReference type="GO" id="GO:0016020">
    <property type="term" value="C:membrane"/>
    <property type="evidence" value="ECO:0007669"/>
    <property type="project" value="InterPro"/>
</dbReference>
<protein>
    <recommendedName>
        <fullName evidence="2">EamA domain-containing protein</fullName>
    </recommendedName>
</protein>
<dbReference type="SUPFAM" id="SSF103481">
    <property type="entry name" value="Multidrug resistance efflux transporter EmrE"/>
    <property type="match status" value="1"/>
</dbReference>
<dbReference type="EMBL" id="VSSQ01029454">
    <property type="protein sequence ID" value="MPM79600.1"/>
    <property type="molecule type" value="Genomic_DNA"/>
</dbReference>
<dbReference type="InterPro" id="IPR000620">
    <property type="entry name" value="EamA_dom"/>
</dbReference>
<dbReference type="InterPro" id="IPR037185">
    <property type="entry name" value="EmrE-like"/>
</dbReference>
<dbReference type="Gene3D" id="1.10.3730.20">
    <property type="match status" value="1"/>
</dbReference>